<dbReference type="Pfam" id="PF04055">
    <property type="entry name" value="Radical_SAM"/>
    <property type="match status" value="1"/>
</dbReference>
<dbReference type="OrthoDB" id="9801120at2"/>
<dbReference type="GO" id="GO:0051539">
    <property type="term" value="F:4 iron, 4 sulfur cluster binding"/>
    <property type="evidence" value="ECO:0007669"/>
    <property type="project" value="UniProtKB-KW"/>
</dbReference>
<dbReference type="SMART" id="SM00876">
    <property type="entry name" value="BATS"/>
    <property type="match status" value="1"/>
</dbReference>
<dbReference type="InterPro" id="IPR013785">
    <property type="entry name" value="Aldolase_TIM"/>
</dbReference>
<dbReference type="SUPFAM" id="SSF102114">
    <property type="entry name" value="Radical SAM enzymes"/>
    <property type="match status" value="1"/>
</dbReference>
<dbReference type="PANTHER" id="PTHR43583">
    <property type="entry name" value="2-IMINOACETATE SYNTHASE"/>
    <property type="match status" value="1"/>
</dbReference>
<dbReference type="InterPro" id="IPR024007">
    <property type="entry name" value="FeFe-hyd_mat_HydG"/>
</dbReference>
<dbReference type="GO" id="GO:0003824">
    <property type="term" value="F:catalytic activity"/>
    <property type="evidence" value="ECO:0007669"/>
    <property type="project" value="InterPro"/>
</dbReference>
<dbReference type="InterPro" id="IPR034428">
    <property type="entry name" value="ThiH/NoCL/HydG-like"/>
</dbReference>
<name>B2KED7_ELUMP</name>
<proteinExistence type="predicted"/>
<keyword evidence="3" id="KW-0949">S-adenosyl-L-methionine</keyword>
<dbReference type="GO" id="GO:0044272">
    <property type="term" value="P:sulfur compound biosynthetic process"/>
    <property type="evidence" value="ECO:0007669"/>
    <property type="project" value="UniProtKB-ARBA"/>
</dbReference>
<dbReference type="HOGENOM" id="CLU_046249_0_0_0"/>
<evidence type="ECO:0000259" key="8">
    <source>
        <dbReference type="PROSITE" id="PS51918"/>
    </source>
</evidence>
<comment type="cofactor">
    <cofactor evidence="1">
        <name>[4Fe-4S] cluster</name>
        <dbReference type="ChEBI" id="CHEBI:49883"/>
    </cofactor>
</comment>
<dbReference type="Proteomes" id="UP000001029">
    <property type="component" value="Chromosome"/>
</dbReference>
<dbReference type="AlphaFoldDB" id="B2KED7"/>
<dbReference type="STRING" id="445932.Emin_1333"/>
<dbReference type="InterPro" id="IPR006638">
    <property type="entry name" value="Elp3/MiaA/NifB-like_rSAM"/>
</dbReference>
<keyword evidence="4" id="KW-0479">Metal-binding</keyword>
<evidence type="ECO:0000256" key="5">
    <source>
        <dbReference type="ARBA" id="ARBA00023004"/>
    </source>
</evidence>
<dbReference type="InterPro" id="IPR007197">
    <property type="entry name" value="rSAM"/>
</dbReference>
<dbReference type="SFLD" id="SFLDG01081">
    <property type="entry name" value="cleavage_of_the_Ca-Cb_bond_in"/>
    <property type="match status" value="1"/>
</dbReference>
<accession>B2KED7</accession>
<dbReference type="SFLD" id="SFLDF00319">
    <property type="entry name" value="Fe_hydrogenase_maturase_(HydG"/>
    <property type="match status" value="1"/>
</dbReference>
<dbReference type="PANTHER" id="PTHR43583:SF2">
    <property type="entry name" value="THIAZOLE BIOSYNTHESIS PROTEIN"/>
    <property type="match status" value="1"/>
</dbReference>
<dbReference type="SMART" id="SM00729">
    <property type="entry name" value="Elp3"/>
    <property type="match status" value="1"/>
</dbReference>
<protein>
    <submittedName>
        <fullName evidence="9">Biotin and thiamin synthesis associated</fullName>
    </submittedName>
</protein>
<evidence type="ECO:0000256" key="6">
    <source>
        <dbReference type="ARBA" id="ARBA00023014"/>
    </source>
</evidence>
<feature type="domain" description="Radical SAM core" evidence="8">
    <location>
        <begin position="70"/>
        <end position="309"/>
    </location>
</feature>
<gene>
    <name evidence="9" type="ordered locus">Emin_1333</name>
</gene>
<dbReference type="InterPro" id="IPR058240">
    <property type="entry name" value="rSAM_sf"/>
</dbReference>
<dbReference type="PROSITE" id="PS51918">
    <property type="entry name" value="RADICAL_SAM"/>
    <property type="match status" value="1"/>
</dbReference>
<dbReference type="RefSeq" id="WP_012415498.1">
    <property type="nucleotide sequence ID" value="NC_010644.1"/>
</dbReference>
<comment type="cofactor">
    <cofactor evidence="7">
        <name>[2Fe-2S] cluster</name>
        <dbReference type="ChEBI" id="CHEBI:190135"/>
    </cofactor>
</comment>
<keyword evidence="2" id="KW-0004">4Fe-4S</keyword>
<evidence type="ECO:0000256" key="7">
    <source>
        <dbReference type="ARBA" id="ARBA00034078"/>
    </source>
</evidence>
<dbReference type="SFLD" id="SFLDG01060">
    <property type="entry name" value="BATS_domain_containing"/>
    <property type="match status" value="1"/>
</dbReference>
<dbReference type="InterPro" id="IPR010722">
    <property type="entry name" value="BATS_dom"/>
</dbReference>
<dbReference type="NCBIfam" id="TIGR03955">
    <property type="entry name" value="rSAM_HydG"/>
    <property type="match status" value="1"/>
</dbReference>
<reference evidence="9 10" key="1">
    <citation type="journal article" date="2009" name="Appl. Environ. Microbiol.">
        <title>Genomic analysis of 'Elusimicrobium minutum,' the first cultivated representative of the phylum 'Elusimicrobia' (formerly termite group 1).</title>
        <authorList>
            <person name="Herlemann D.P.R."/>
            <person name="Geissinger O."/>
            <person name="Ikeda-Ohtsubo W."/>
            <person name="Kunin V."/>
            <person name="Sun H."/>
            <person name="Lapidus A."/>
            <person name="Hugenholtz P."/>
            <person name="Brune A."/>
        </authorList>
    </citation>
    <scope>NUCLEOTIDE SEQUENCE [LARGE SCALE GENOMIC DNA]</scope>
    <source>
        <strain evidence="9 10">Pei191</strain>
    </source>
</reference>
<evidence type="ECO:0000256" key="1">
    <source>
        <dbReference type="ARBA" id="ARBA00001966"/>
    </source>
</evidence>
<dbReference type="KEGG" id="emi:Emin_1333"/>
<dbReference type="GO" id="GO:0046872">
    <property type="term" value="F:metal ion binding"/>
    <property type="evidence" value="ECO:0007669"/>
    <property type="project" value="UniProtKB-KW"/>
</dbReference>
<sequence length="458" mass="51805">MIINDAELSELIKNSKAPTEKELNKILLKAKKLNGLNKDEVLSLLNVEDEKQLEQIYSTAKFIKEEIYGNRMVLFAPLYISNLCSNECLYCAFRVSNKSLVRRALPQEEIEKEVIELLKQGHKRILLVAGESYPGGGLKYIFDSIDTVYKTKWNGQNIRRVNVNIAPLTEEEFKELSKHNIGTFQLFQETYHKPTYSGLHIAGQKKNFEFRLNAMDRALKNGIHDVGIGILFGLYDYKFEVMAMLEHISHLEKTYGIGPHTISVPRIEPADGSDLSLKPPYQLSDLEFKKVLAILRIAVPYTGIILSTRENSQMRTAAIEMGVSQMSAGSKTNPGGYEEGSAGAQFSLGDHRTLEQVILDLVKHNHVPSFCTGCYRLGRVGKDFMDLAKPGLIKHHCLPNAIFTFAEYLHDFAGEELKQKGFALIEKTVNEEIKDENLKKLALKNLHDIKNGKRDIYL</sequence>
<dbReference type="Pfam" id="PF06968">
    <property type="entry name" value="BATS"/>
    <property type="match status" value="1"/>
</dbReference>
<dbReference type="EMBL" id="CP001055">
    <property type="protein sequence ID" value="ACC98883.1"/>
    <property type="molecule type" value="Genomic_DNA"/>
</dbReference>
<evidence type="ECO:0000256" key="4">
    <source>
        <dbReference type="ARBA" id="ARBA00022723"/>
    </source>
</evidence>
<evidence type="ECO:0000256" key="3">
    <source>
        <dbReference type="ARBA" id="ARBA00022691"/>
    </source>
</evidence>
<keyword evidence="5" id="KW-0408">Iron</keyword>
<dbReference type="CDD" id="cd01335">
    <property type="entry name" value="Radical_SAM"/>
    <property type="match status" value="1"/>
</dbReference>
<keyword evidence="10" id="KW-1185">Reference proteome</keyword>
<dbReference type="SFLD" id="SFLDS00029">
    <property type="entry name" value="Radical_SAM"/>
    <property type="match status" value="1"/>
</dbReference>
<dbReference type="Gene3D" id="3.20.20.70">
    <property type="entry name" value="Aldolase class I"/>
    <property type="match status" value="1"/>
</dbReference>
<organism evidence="9 10">
    <name type="scientific">Elusimicrobium minutum (strain Pei191)</name>
    <dbReference type="NCBI Taxonomy" id="445932"/>
    <lineage>
        <taxon>Bacteria</taxon>
        <taxon>Pseudomonadati</taxon>
        <taxon>Elusimicrobiota</taxon>
        <taxon>Elusimicrobia</taxon>
        <taxon>Elusimicrobiales</taxon>
        <taxon>Elusimicrobiaceae</taxon>
        <taxon>Elusimicrobium</taxon>
    </lineage>
</organism>
<evidence type="ECO:0000313" key="9">
    <source>
        <dbReference type="EMBL" id="ACC98883.1"/>
    </source>
</evidence>
<evidence type="ECO:0000313" key="10">
    <source>
        <dbReference type="Proteomes" id="UP000001029"/>
    </source>
</evidence>
<keyword evidence="6" id="KW-0411">Iron-sulfur</keyword>
<evidence type="ECO:0000256" key="2">
    <source>
        <dbReference type="ARBA" id="ARBA00022485"/>
    </source>
</evidence>
<dbReference type="GO" id="GO:0042364">
    <property type="term" value="P:water-soluble vitamin biosynthetic process"/>
    <property type="evidence" value="ECO:0007669"/>
    <property type="project" value="UniProtKB-ARBA"/>
</dbReference>